<dbReference type="Proteomes" id="UP000229315">
    <property type="component" value="Unassembled WGS sequence"/>
</dbReference>
<protein>
    <recommendedName>
        <fullName evidence="3">Co-chaperonin GroES</fullName>
    </recommendedName>
    <alternativeName>
        <fullName evidence="3">10 kDa chaperonin</fullName>
    </alternativeName>
    <alternativeName>
        <fullName evidence="3">Chaperonin-10</fullName>
        <shortName evidence="3">Cpn10</shortName>
    </alternativeName>
</protein>
<dbReference type="SUPFAM" id="SSF50129">
    <property type="entry name" value="GroES-like"/>
    <property type="match status" value="1"/>
</dbReference>
<comment type="subcellular location">
    <subcellularLocation>
        <location evidence="3">Cytoplasm</location>
    </subcellularLocation>
</comment>
<dbReference type="Gene3D" id="2.30.33.40">
    <property type="entry name" value="GroES chaperonin"/>
    <property type="match status" value="1"/>
</dbReference>
<evidence type="ECO:0000313" key="6">
    <source>
        <dbReference type="Proteomes" id="UP000229315"/>
    </source>
</evidence>
<dbReference type="GO" id="GO:0051087">
    <property type="term" value="F:protein-folding chaperone binding"/>
    <property type="evidence" value="ECO:0007669"/>
    <property type="project" value="TreeGrafter"/>
</dbReference>
<reference evidence="6" key="1">
    <citation type="submission" date="2017-09" db="EMBL/GenBank/DDBJ databases">
        <title>Depth-based differentiation of microbial function through sediment-hosted aquifers and enrichment of novel symbionts in the deep terrestrial subsurface.</title>
        <authorList>
            <person name="Probst A.J."/>
            <person name="Ladd B."/>
            <person name="Jarett J.K."/>
            <person name="Geller-Mcgrath D.E."/>
            <person name="Sieber C.M.K."/>
            <person name="Emerson J.B."/>
            <person name="Anantharaman K."/>
            <person name="Thomas B.C."/>
            <person name="Malmstrom R."/>
            <person name="Stieglmeier M."/>
            <person name="Klingl A."/>
            <person name="Woyke T."/>
            <person name="Ryan C.M."/>
            <person name="Banfield J.F."/>
        </authorList>
    </citation>
    <scope>NUCLEOTIDE SEQUENCE [LARGE SCALE GENOMIC DNA]</scope>
</reference>
<dbReference type="PANTHER" id="PTHR10772">
    <property type="entry name" value="10 KDA HEAT SHOCK PROTEIN"/>
    <property type="match status" value="1"/>
</dbReference>
<dbReference type="Pfam" id="PF00166">
    <property type="entry name" value="Cpn10"/>
    <property type="match status" value="1"/>
</dbReference>
<dbReference type="NCBIfam" id="NF001531">
    <property type="entry name" value="PRK00364.2-2"/>
    <property type="match status" value="1"/>
</dbReference>
<evidence type="ECO:0000256" key="3">
    <source>
        <dbReference type="HAMAP-Rule" id="MF_00580"/>
    </source>
</evidence>
<dbReference type="GO" id="GO:0044183">
    <property type="term" value="F:protein folding chaperone"/>
    <property type="evidence" value="ECO:0007669"/>
    <property type="project" value="InterPro"/>
</dbReference>
<dbReference type="InterPro" id="IPR037124">
    <property type="entry name" value="Chaperonin_GroES_sf"/>
</dbReference>
<dbReference type="SMART" id="SM00883">
    <property type="entry name" value="Cpn10"/>
    <property type="match status" value="1"/>
</dbReference>
<evidence type="ECO:0000313" key="5">
    <source>
        <dbReference type="EMBL" id="PIR85357.1"/>
    </source>
</evidence>
<dbReference type="GO" id="GO:0005737">
    <property type="term" value="C:cytoplasm"/>
    <property type="evidence" value="ECO:0007669"/>
    <property type="project" value="UniProtKB-SubCell"/>
</dbReference>
<comment type="caution">
    <text evidence="5">The sequence shown here is derived from an EMBL/GenBank/DDBJ whole genome shotgun (WGS) entry which is preliminary data.</text>
</comment>
<dbReference type="GO" id="GO:0005524">
    <property type="term" value="F:ATP binding"/>
    <property type="evidence" value="ECO:0007669"/>
    <property type="project" value="InterPro"/>
</dbReference>
<comment type="function">
    <text evidence="3 4">Together with the chaperonin GroEL, plays an essential role in assisting protein folding. The GroEL-GroES system forms a nano-cage that allows encapsulation of the non-native substrate proteins and provides a physical environment optimized to promote and accelerate protein folding. GroES binds to the apical surface of the GroEL ring, thereby capping the opening of the GroEL channel.</text>
</comment>
<dbReference type="InterPro" id="IPR011032">
    <property type="entry name" value="GroES-like_sf"/>
</dbReference>
<proteinExistence type="inferred from homology"/>
<dbReference type="AlphaFoldDB" id="A0A2H0UG32"/>
<dbReference type="PRINTS" id="PR00297">
    <property type="entry name" value="CHAPERONIN10"/>
</dbReference>
<dbReference type="FunFam" id="2.30.33.40:FF:000001">
    <property type="entry name" value="10 kDa chaperonin"/>
    <property type="match status" value="1"/>
</dbReference>
<dbReference type="InterPro" id="IPR020818">
    <property type="entry name" value="Chaperonin_GroES"/>
</dbReference>
<organism evidence="5 6">
    <name type="scientific">Candidatus Kaiserbacteria bacterium CG10_big_fil_rev_8_21_14_0_10_45_20</name>
    <dbReference type="NCBI Taxonomy" id="1974607"/>
    <lineage>
        <taxon>Bacteria</taxon>
        <taxon>Candidatus Kaiseribacteriota</taxon>
    </lineage>
</organism>
<dbReference type="CDD" id="cd00320">
    <property type="entry name" value="cpn10"/>
    <property type="match status" value="1"/>
</dbReference>
<dbReference type="PANTHER" id="PTHR10772:SF58">
    <property type="entry name" value="CO-CHAPERONIN GROES"/>
    <property type="match status" value="1"/>
</dbReference>
<accession>A0A2H0UG32</accession>
<keyword evidence="2 3" id="KW-0143">Chaperone</keyword>
<dbReference type="EMBL" id="PFBH01000006">
    <property type="protein sequence ID" value="PIR85357.1"/>
    <property type="molecule type" value="Genomic_DNA"/>
</dbReference>
<evidence type="ECO:0000256" key="2">
    <source>
        <dbReference type="ARBA" id="ARBA00023186"/>
    </source>
</evidence>
<keyword evidence="3" id="KW-0963">Cytoplasm</keyword>
<evidence type="ECO:0000256" key="4">
    <source>
        <dbReference type="RuleBase" id="RU000535"/>
    </source>
</evidence>
<comment type="subunit">
    <text evidence="3">Heptamer of 7 subunits arranged in a ring. Interacts with the chaperonin GroEL.</text>
</comment>
<dbReference type="GO" id="GO:0051082">
    <property type="term" value="F:unfolded protein binding"/>
    <property type="evidence" value="ECO:0007669"/>
    <property type="project" value="TreeGrafter"/>
</dbReference>
<gene>
    <name evidence="3" type="primary">groES</name>
    <name evidence="3" type="synonym">groS</name>
    <name evidence="5" type="ORF">COU15_01280</name>
</gene>
<sequence length="116" mass="12530">MKKTTKTAVKKSTATKTDNVPVQPLADRVVIRPLSPEEMGTKTASGIIIPDTAQEKATEGEVVAVGSGKYENGEHIPMSVSVKDKVMFSKYGYDEIKIGGKEYFIVAESNILAIIN</sequence>
<comment type="similarity">
    <text evidence="1 3 4">Belongs to the GroES chaperonin family.</text>
</comment>
<dbReference type="GO" id="GO:0046872">
    <property type="term" value="F:metal ion binding"/>
    <property type="evidence" value="ECO:0007669"/>
    <property type="project" value="TreeGrafter"/>
</dbReference>
<dbReference type="HAMAP" id="MF_00580">
    <property type="entry name" value="CH10"/>
    <property type="match status" value="1"/>
</dbReference>
<evidence type="ECO:0000256" key="1">
    <source>
        <dbReference type="ARBA" id="ARBA00006975"/>
    </source>
</evidence>
<name>A0A2H0UG32_9BACT</name>